<feature type="domain" description="SIS" evidence="1">
    <location>
        <begin position="30"/>
        <end position="206"/>
    </location>
</feature>
<evidence type="ECO:0000313" key="2">
    <source>
        <dbReference type="EMBL" id="MDN3702238.1"/>
    </source>
</evidence>
<dbReference type="Gene3D" id="3.40.50.10490">
    <property type="entry name" value="Glucose-6-phosphate isomerase like protein, domain 1"/>
    <property type="match status" value="1"/>
</dbReference>
<dbReference type="PANTHER" id="PTHR30390">
    <property type="entry name" value="SEDOHEPTULOSE 7-PHOSPHATE ISOMERASE / DNAA INITIATOR-ASSOCIATING FACTOR FOR REPLICATION INITIATION"/>
    <property type="match status" value="1"/>
</dbReference>
<reference evidence="3" key="1">
    <citation type="journal article" date="2019" name="Int. J. Syst. Evol. Microbiol.">
        <title>The Global Catalogue of Microorganisms (GCM) 10K type strain sequencing project: providing services to taxonomists for standard genome sequencing and annotation.</title>
        <authorList>
            <consortium name="The Broad Institute Genomics Platform"/>
            <consortium name="The Broad Institute Genome Sequencing Center for Infectious Disease"/>
            <person name="Wu L."/>
            <person name="Ma J."/>
        </authorList>
    </citation>
    <scope>NUCLEOTIDE SEQUENCE [LARGE SCALE GENOMIC DNA]</scope>
    <source>
        <strain evidence="3">CECT 7226</strain>
    </source>
</reference>
<comment type="caution">
    <text evidence="2">The sequence shown here is derived from an EMBL/GenBank/DDBJ whole genome shotgun (WGS) entry which is preliminary data.</text>
</comment>
<evidence type="ECO:0000259" key="1">
    <source>
        <dbReference type="PROSITE" id="PS51464"/>
    </source>
</evidence>
<sequence>MYKEYLNGLLHHLDIASNQQDAISKGAQLMADTIENDGLIHVTGCGHSQMFAHEMWFRAGGLVQINAILPPTLALYPYAPMSTFSERQHGLASIALNAEKDIRSGDVLIVVSTSGRNAVPIEFAIEAKKRGLKVIGLTSMAFTEAVSSRHDSGNKLCDVCDVVLDMGGVAGDATIEVPNHDFSTGSISSVIGFTLLNTMTGECIKELVTRGVSPNIWRSVNSENAEQINRDNLWNYKDRITCL</sequence>
<dbReference type="PROSITE" id="PS51464">
    <property type="entry name" value="SIS"/>
    <property type="match status" value="1"/>
</dbReference>
<dbReference type="InterPro" id="IPR001347">
    <property type="entry name" value="SIS_dom"/>
</dbReference>
<protein>
    <submittedName>
        <fullName evidence="2">SIS domain-containing protein</fullName>
    </submittedName>
</protein>
<dbReference type="EMBL" id="JAUFQY010000002">
    <property type="protein sequence ID" value="MDN3702238.1"/>
    <property type="molecule type" value="Genomic_DNA"/>
</dbReference>
<accession>A0ABT8CNX5</accession>
<dbReference type="InterPro" id="IPR046348">
    <property type="entry name" value="SIS_dom_sf"/>
</dbReference>
<dbReference type="InterPro" id="IPR050099">
    <property type="entry name" value="SIS_GmhA/DiaA_subfam"/>
</dbReference>
<dbReference type="PANTHER" id="PTHR30390:SF7">
    <property type="entry name" value="PHOSPHOHEPTOSE ISOMERASE"/>
    <property type="match status" value="1"/>
</dbReference>
<dbReference type="Proteomes" id="UP001223712">
    <property type="component" value="Unassembled WGS sequence"/>
</dbReference>
<dbReference type="CDD" id="cd05013">
    <property type="entry name" value="SIS_RpiR"/>
    <property type="match status" value="1"/>
</dbReference>
<proteinExistence type="predicted"/>
<dbReference type="NCBIfam" id="NF002805">
    <property type="entry name" value="PRK02947.1"/>
    <property type="match status" value="1"/>
</dbReference>
<dbReference type="InterPro" id="IPR035472">
    <property type="entry name" value="RpiR-like_SIS"/>
</dbReference>
<name>A0ABT8CNX5_9VIBR</name>
<gene>
    <name evidence="2" type="ORF">QWY96_17405</name>
</gene>
<dbReference type="SUPFAM" id="SSF53697">
    <property type="entry name" value="SIS domain"/>
    <property type="match status" value="1"/>
</dbReference>
<evidence type="ECO:0000313" key="3">
    <source>
        <dbReference type="Proteomes" id="UP001223712"/>
    </source>
</evidence>
<organism evidence="2 3">
    <name type="scientific">Vibrio artabrorum</name>
    <dbReference type="NCBI Taxonomy" id="446374"/>
    <lineage>
        <taxon>Bacteria</taxon>
        <taxon>Pseudomonadati</taxon>
        <taxon>Pseudomonadota</taxon>
        <taxon>Gammaproteobacteria</taxon>
        <taxon>Vibrionales</taxon>
        <taxon>Vibrionaceae</taxon>
        <taxon>Vibrio</taxon>
    </lineage>
</organism>
<dbReference type="Pfam" id="PF13580">
    <property type="entry name" value="SIS_2"/>
    <property type="match status" value="1"/>
</dbReference>
<keyword evidence="3" id="KW-1185">Reference proteome</keyword>
<dbReference type="RefSeq" id="WP_261839881.1">
    <property type="nucleotide sequence ID" value="NZ_AP025459.1"/>
</dbReference>